<keyword evidence="6" id="KW-0539">Nucleus</keyword>
<feature type="compositionally biased region" description="Polar residues" evidence="8">
    <location>
        <begin position="279"/>
        <end position="298"/>
    </location>
</feature>
<evidence type="ECO:0000313" key="11">
    <source>
        <dbReference type="Proteomes" id="UP001295444"/>
    </source>
</evidence>
<name>A0AAD1S3X6_PELCU</name>
<dbReference type="GO" id="GO:0003677">
    <property type="term" value="F:DNA binding"/>
    <property type="evidence" value="ECO:0007669"/>
    <property type="project" value="UniProtKB-KW"/>
</dbReference>
<organism evidence="10 11">
    <name type="scientific">Pelobates cultripes</name>
    <name type="common">Western spadefoot toad</name>
    <dbReference type="NCBI Taxonomy" id="61616"/>
    <lineage>
        <taxon>Eukaryota</taxon>
        <taxon>Metazoa</taxon>
        <taxon>Chordata</taxon>
        <taxon>Craniata</taxon>
        <taxon>Vertebrata</taxon>
        <taxon>Euteleostomi</taxon>
        <taxon>Amphibia</taxon>
        <taxon>Batrachia</taxon>
        <taxon>Anura</taxon>
        <taxon>Pelobatoidea</taxon>
        <taxon>Pelobatidae</taxon>
        <taxon>Pelobates</taxon>
    </lineage>
</organism>
<gene>
    <name evidence="10" type="ORF">PECUL_23A036650</name>
</gene>
<dbReference type="GO" id="GO:0005634">
    <property type="term" value="C:nucleus"/>
    <property type="evidence" value="ECO:0007669"/>
    <property type="project" value="UniProtKB-SubCell"/>
</dbReference>
<dbReference type="InterPro" id="IPR008906">
    <property type="entry name" value="HATC_C_dom"/>
</dbReference>
<dbReference type="SMART" id="SM00614">
    <property type="entry name" value="ZnF_BED"/>
    <property type="match status" value="1"/>
</dbReference>
<keyword evidence="2" id="KW-0479">Metal-binding</keyword>
<dbReference type="PROSITE" id="PS50808">
    <property type="entry name" value="ZF_BED"/>
    <property type="match status" value="1"/>
</dbReference>
<dbReference type="InterPro" id="IPR036236">
    <property type="entry name" value="Znf_C2H2_sf"/>
</dbReference>
<evidence type="ECO:0000256" key="4">
    <source>
        <dbReference type="ARBA" id="ARBA00022833"/>
    </source>
</evidence>
<feature type="region of interest" description="Disordered" evidence="8">
    <location>
        <begin position="781"/>
        <end position="808"/>
    </location>
</feature>
<keyword evidence="3 7" id="KW-0863">Zinc-finger</keyword>
<evidence type="ECO:0000256" key="7">
    <source>
        <dbReference type="PROSITE-ProRule" id="PRU00027"/>
    </source>
</evidence>
<dbReference type="Proteomes" id="UP001295444">
    <property type="component" value="Chromosome 04"/>
</dbReference>
<keyword evidence="5" id="KW-0238">DNA-binding</keyword>
<dbReference type="Pfam" id="PF05699">
    <property type="entry name" value="Dimer_Tnp_hAT"/>
    <property type="match status" value="1"/>
</dbReference>
<evidence type="ECO:0000256" key="3">
    <source>
        <dbReference type="ARBA" id="ARBA00022771"/>
    </source>
</evidence>
<dbReference type="InterPro" id="IPR012337">
    <property type="entry name" value="RNaseH-like_sf"/>
</dbReference>
<evidence type="ECO:0000256" key="2">
    <source>
        <dbReference type="ARBA" id="ARBA00022723"/>
    </source>
</evidence>
<evidence type="ECO:0000256" key="1">
    <source>
        <dbReference type="ARBA" id="ARBA00004123"/>
    </source>
</evidence>
<dbReference type="GO" id="GO:0008270">
    <property type="term" value="F:zinc ion binding"/>
    <property type="evidence" value="ECO:0007669"/>
    <property type="project" value="UniProtKB-KW"/>
</dbReference>
<dbReference type="AlphaFoldDB" id="A0AAD1S3X6"/>
<dbReference type="GO" id="GO:0046983">
    <property type="term" value="F:protein dimerization activity"/>
    <property type="evidence" value="ECO:0007669"/>
    <property type="project" value="InterPro"/>
</dbReference>
<dbReference type="PANTHER" id="PTHR47241:SF1">
    <property type="entry name" value="BED-TYPE DOMAIN-CONTAINING PROTEIN"/>
    <property type="match status" value="1"/>
</dbReference>
<keyword evidence="4" id="KW-0862">Zinc</keyword>
<reference evidence="10" key="1">
    <citation type="submission" date="2022-03" db="EMBL/GenBank/DDBJ databases">
        <authorList>
            <person name="Alioto T."/>
            <person name="Alioto T."/>
            <person name="Gomez Garrido J."/>
        </authorList>
    </citation>
    <scope>NUCLEOTIDE SEQUENCE</scope>
</reference>
<evidence type="ECO:0000256" key="8">
    <source>
        <dbReference type="SAM" id="MobiDB-lite"/>
    </source>
</evidence>
<dbReference type="SUPFAM" id="SSF53098">
    <property type="entry name" value="Ribonuclease H-like"/>
    <property type="match status" value="1"/>
</dbReference>
<evidence type="ECO:0000259" key="9">
    <source>
        <dbReference type="PROSITE" id="PS50808"/>
    </source>
</evidence>
<dbReference type="PANTHER" id="PTHR47241">
    <property type="entry name" value="FINGER PROTEIN, PUTATIVE-RELATED"/>
    <property type="match status" value="1"/>
</dbReference>
<proteinExistence type="predicted"/>
<evidence type="ECO:0000256" key="5">
    <source>
        <dbReference type="ARBA" id="ARBA00023125"/>
    </source>
</evidence>
<dbReference type="InterPro" id="IPR052865">
    <property type="entry name" value="Zinc_finger_BED"/>
</dbReference>
<accession>A0AAD1S3X6</accession>
<feature type="compositionally biased region" description="Polar residues" evidence="8">
    <location>
        <begin position="783"/>
        <end position="805"/>
    </location>
</feature>
<dbReference type="InterPro" id="IPR003656">
    <property type="entry name" value="Znf_BED"/>
</dbReference>
<dbReference type="EMBL" id="OW240915">
    <property type="protein sequence ID" value="CAH2285929.1"/>
    <property type="molecule type" value="Genomic_DNA"/>
</dbReference>
<dbReference type="Pfam" id="PF02892">
    <property type="entry name" value="zf-BED"/>
    <property type="match status" value="1"/>
</dbReference>
<comment type="subcellular location">
    <subcellularLocation>
        <location evidence="1">Nucleus</location>
    </subcellularLocation>
</comment>
<evidence type="ECO:0000256" key="6">
    <source>
        <dbReference type="ARBA" id="ARBA00023242"/>
    </source>
</evidence>
<feature type="region of interest" description="Disordered" evidence="8">
    <location>
        <begin position="279"/>
        <end position="312"/>
    </location>
</feature>
<keyword evidence="11" id="KW-1185">Reference proteome</keyword>
<feature type="domain" description="BED-type" evidence="9">
    <location>
        <begin position="209"/>
        <end position="266"/>
    </location>
</feature>
<dbReference type="SUPFAM" id="SSF57667">
    <property type="entry name" value="beta-beta-alpha zinc fingers"/>
    <property type="match status" value="1"/>
</dbReference>
<protein>
    <submittedName>
        <fullName evidence="10">Zinc finger BED domain-containing 6-like</fullName>
    </submittedName>
</protein>
<evidence type="ECO:0000313" key="10">
    <source>
        <dbReference type="EMBL" id="CAH2285929.1"/>
    </source>
</evidence>
<sequence length="978" mass="110257">MEEHYVLQKRGLGNWSEGNSSKPRPMLSTLKHDALTEKWIAESKEHVVEGEEEGKMVVGGKEGGTAEYILSNTEFDDLDLRVSTSAGTSITEDSDDDNLYQAEWIPSHHEDEIDDFSDDVKECLSRPLETGVASRGTNPIVTFTLFQRGVTHDNPAIPVSTTALAKRKMVSRLPQVIPEVRPPILDHHKTLPNLPSQQPSTLARPNHRGGGSLVWHFYTLEKGEQSKATCKLCGKTISRGKPGSNLGTTSLRLHMNRIHKVMWTRLLNSVASSIEHHTSATSSTNNFMLSTPASNPEGSISGDDHSEVKRRRSFTKEPILPQTQKMNSSSKIMETQCQVAVMNTFEKGQKYYPNRDKMGKFNFQVAKMLVLELLPYQFVESQSFRELIETVAPNWQIPNHHYFAEKAVPQIHKLVLERVGKKLTKNECRKVHISIKKWTSPHCMDYITLTAHWVSFCGGSALTTETLRRQSTKSEIISSFRQHATLYMQRFDRRAHKPADVLEKLKVMVETWLSPRCLLVGFLSADSDPNITAALHQGRMVHVSCFAHVLNLVVSRFLSESGEVQNMLQSARKICSHFHYSQSAQDALLSLQENYNLPPQPLIIEVGTGWNSTFQMLKRLHEQRKAINDYIMDFRRPLKGETLTPAQWNLMNAVCTVLHPLEEATRLVSLQDACLSQVLPLTCLLENRLRAWQAESEQQQGLNEVDTDIEFDLPCLARKLLHCLITDTRIVSIKQNDEYLIATLLDPRFKDQMAGYVIGGQQTVDRCKEILITKVMDEERTKSTPGTLKSFSHGSCSPQPSVSDSKQGDVGVVNKNRDGADSWAGSSLWDLLPQYGIVAAMDSQERRLQTASKMVTAYLLDSTFVETHTDPLVFWESRRAQWPALSLIAVEYLSCPPSTGQSECVFSANGVTEQSPKLSILNMDKLTFLKMNQHWIPEYHGSDAVEFPNLQDNTDNIIHDCGKPSVVKVKEEAELQWQ</sequence>